<keyword evidence="2 7" id="KW-0963">Cytoplasm</keyword>
<dbReference type="Proteomes" id="UP000019270">
    <property type="component" value="Unassembled WGS sequence"/>
</dbReference>
<dbReference type="GO" id="GO:0009264">
    <property type="term" value="P:deoxyribonucleotide catabolic process"/>
    <property type="evidence" value="ECO:0007669"/>
    <property type="project" value="UniProtKB-UniRule"/>
</dbReference>
<keyword evidence="3 7" id="KW-0456">Lyase</keyword>
<evidence type="ECO:0000256" key="4">
    <source>
        <dbReference type="ARBA" id="ARBA00023270"/>
    </source>
</evidence>
<dbReference type="InterPro" id="IPR011343">
    <property type="entry name" value="DeoC"/>
</dbReference>
<dbReference type="CDD" id="cd00959">
    <property type="entry name" value="DeoC"/>
    <property type="match status" value="1"/>
</dbReference>
<evidence type="ECO:0000256" key="6">
    <source>
        <dbReference type="ARBA" id="ARBA00056337"/>
    </source>
</evidence>
<dbReference type="PANTHER" id="PTHR10889">
    <property type="entry name" value="DEOXYRIBOSE-PHOSPHATE ALDOLASE"/>
    <property type="match status" value="1"/>
</dbReference>
<dbReference type="PATRIC" id="fig|1307436.3.peg.3605"/>
<dbReference type="GO" id="GO:0006018">
    <property type="term" value="P:2-deoxyribose 1-phosphate catabolic process"/>
    <property type="evidence" value="ECO:0007669"/>
    <property type="project" value="UniProtKB-UniRule"/>
</dbReference>
<dbReference type="EMBL" id="APVL01000013">
    <property type="protein sequence ID" value="EWG09809.1"/>
    <property type="molecule type" value="Genomic_DNA"/>
</dbReference>
<dbReference type="EC" id="4.1.2.4" evidence="7"/>
<proteinExistence type="inferred from homology"/>
<dbReference type="FunFam" id="3.20.20.70:FF:000044">
    <property type="entry name" value="Deoxyribose-phosphate aldolase"/>
    <property type="match status" value="1"/>
</dbReference>
<feature type="active site" description="Proton donor/acceptor" evidence="7">
    <location>
        <position position="91"/>
    </location>
</feature>
<protein>
    <recommendedName>
        <fullName evidence="7">Deoxyribose-phosphate aldolase</fullName>
        <shortName evidence="7">DERA</shortName>
        <ecNumber evidence="7">4.1.2.4</ecNumber>
    </recommendedName>
    <alternativeName>
        <fullName evidence="7">2-deoxy-D-ribose 5-phosphate aldolase</fullName>
    </alternativeName>
    <alternativeName>
        <fullName evidence="7">Phosphodeoxyriboaldolase</fullName>
        <shortName evidence="7">Deoxyriboaldolase</shortName>
    </alternativeName>
</protein>
<evidence type="ECO:0000256" key="2">
    <source>
        <dbReference type="ARBA" id="ARBA00022490"/>
    </source>
</evidence>
<name>W7LCT8_CYTFI</name>
<dbReference type="GO" id="GO:0004139">
    <property type="term" value="F:deoxyribose-phosphate aldolase activity"/>
    <property type="evidence" value="ECO:0007669"/>
    <property type="project" value="UniProtKB-UniRule"/>
</dbReference>
<feature type="active site" description="Schiff-base intermediate with acetaldehyde" evidence="7">
    <location>
        <position position="154"/>
    </location>
</feature>
<dbReference type="HAMAP" id="MF_00114">
    <property type="entry name" value="DeoC_type1"/>
    <property type="match status" value="1"/>
</dbReference>
<dbReference type="GO" id="GO:0016052">
    <property type="term" value="P:carbohydrate catabolic process"/>
    <property type="evidence" value="ECO:0007669"/>
    <property type="project" value="TreeGrafter"/>
</dbReference>
<reference evidence="9" key="1">
    <citation type="submission" date="2013-03" db="EMBL/GenBank/DDBJ databases">
        <title>Draft genome sequence of Bacillus firmus DS1.</title>
        <authorList>
            <person name="Peng D."/>
            <person name="Zhu L."/>
            <person name="Sun M."/>
        </authorList>
    </citation>
    <scope>NUCLEOTIDE SEQUENCE [LARGE SCALE GENOMIC DNA]</scope>
    <source>
        <strain evidence="9">DS1</strain>
    </source>
</reference>
<dbReference type="OrthoDB" id="9778711at2"/>
<organism evidence="8 9">
    <name type="scientific">Cytobacillus firmus DS1</name>
    <dbReference type="NCBI Taxonomy" id="1307436"/>
    <lineage>
        <taxon>Bacteria</taxon>
        <taxon>Bacillati</taxon>
        <taxon>Bacillota</taxon>
        <taxon>Bacilli</taxon>
        <taxon>Bacillales</taxon>
        <taxon>Bacillaceae</taxon>
        <taxon>Cytobacillus</taxon>
    </lineage>
</organism>
<dbReference type="InterPro" id="IPR013785">
    <property type="entry name" value="Aldolase_TIM"/>
</dbReference>
<accession>W7LCT8</accession>
<feature type="active site" description="Proton donor/acceptor" evidence="7">
    <location>
        <position position="183"/>
    </location>
</feature>
<comment type="caution">
    <text evidence="8">The sequence shown here is derived from an EMBL/GenBank/DDBJ whole genome shotgun (WGS) entry which is preliminary data.</text>
</comment>
<dbReference type="UniPathway" id="UPA00002">
    <property type="reaction ID" value="UER00468"/>
</dbReference>
<evidence type="ECO:0000256" key="3">
    <source>
        <dbReference type="ARBA" id="ARBA00023239"/>
    </source>
</evidence>
<evidence type="ECO:0000313" key="8">
    <source>
        <dbReference type="EMBL" id="EWG09809.1"/>
    </source>
</evidence>
<dbReference type="PIRSF" id="PIRSF001357">
    <property type="entry name" value="DeoC"/>
    <property type="match status" value="1"/>
</dbReference>
<dbReference type="SMART" id="SM01133">
    <property type="entry name" value="DeoC"/>
    <property type="match status" value="1"/>
</dbReference>
<dbReference type="AlphaFoldDB" id="W7LCT8"/>
<dbReference type="Pfam" id="PF01791">
    <property type="entry name" value="DeoC"/>
    <property type="match status" value="1"/>
</dbReference>
<dbReference type="SUPFAM" id="SSF51569">
    <property type="entry name" value="Aldolase"/>
    <property type="match status" value="1"/>
</dbReference>
<gene>
    <name evidence="7" type="primary">deoC</name>
    <name evidence="8" type="ORF">PBF_16814</name>
</gene>
<dbReference type="eggNOG" id="COG0274">
    <property type="taxonomic scope" value="Bacteria"/>
</dbReference>
<evidence type="ECO:0000313" key="9">
    <source>
        <dbReference type="Proteomes" id="UP000019270"/>
    </source>
</evidence>
<evidence type="ECO:0000256" key="7">
    <source>
        <dbReference type="HAMAP-Rule" id="MF_00114"/>
    </source>
</evidence>
<dbReference type="InterPro" id="IPR002915">
    <property type="entry name" value="DeoC/FbaB/LacD_aldolase"/>
</dbReference>
<comment type="pathway">
    <text evidence="7">Carbohydrate degradation; 2-deoxy-D-ribose 1-phosphate degradation; D-glyceraldehyde 3-phosphate and acetaldehyde from 2-deoxy-alpha-D-ribose 1-phosphate: step 2/2.</text>
</comment>
<dbReference type="NCBIfam" id="TIGR00126">
    <property type="entry name" value="deoC"/>
    <property type="match status" value="1"/>
</dbReference>
<comment type="function">
    <text evidence="6 7">Catalyzes a reversible aldol reaction between acetaldehyde and D-glyceraldehyde 3-phosphate to generate 2-deoxy-D-ribose 5-phosphate.</text>
</comment>
<dbReference type="InterPro" id="IPR028581">
    <property type="entry name" value="DeoC_typeI"/>
</dbReference>
<dbReference type="GO" id="GO:0005737">
    <property type="term" value="C:cytoplasm"/>
    <property type="evidence" value="ECO:0007669"/>
    <property type="project" value="UniProtKB-SubCell"/>
</dbReference>
<comment type="similarity">
    <text evidence="1 7">Belongs to the DeoC/FbaB aldolase family. DeoC type 1 subfamily.</text>
</comment>
<evidence type="ECO:0000256" key="5">
    <source>
        <dbReference type="ARBA" id="ARBA00048791"/>
    </source>
</evidence>
<reference evidence="8 9" key="2">
    <citation type="journal article" date="2016" name="Sci. Rep.">
        <title>A novel serine protease, Sep1, from Bacillus firmus DS-1 has nematicidal activity and degrades multiple intestinal-associated nematode proteins.</title>
        <authorList>
            <person name="Geng C."/>
            <person name="Nie X."/>
            <person name="Tang Z."/>
            <person name="Zhang Y."/>
            <person name="Lin J."/>
            <person name="Sun M."/>
            <person name="Peng D."/>
        </authorList>
    </citation>
    <scope>NUCLEOTIDE SEQUENCE [LARGE SCALE GENOMIC DNA]</scope>
    <source>
        <strain evidence="8 9">DS1</strain>
    </source>
</reference>
<keyword evidence="4 7" id="KW-0704">Schiff base</keyword>
<dbReference type="RefSeq" id="WP_035331158.1">
    <property type="nucleotide sequence ID" value="NZ_APVL01000013.1"/>
</dbReference>
<comment type="catalytic activity">
    <reaction evidence="5 7">
        <text>2-deoxy-D-ribose 5-phosphate = D-glyceraldehyde 3-phosphate + acetaldehyde</text>
        <dbReference type="Rhea" id="RHEA:12821"/>
        <dbReference type="ChEBI" id="CHEBI:15343"/>
        <dbReference type="ChEBI" id="CHEBI:59776"/>
        <dbReference type="ChEBI" id="CHEBI:62877"/>
        <dbReference type="EC" id="4.1.2.4"/>
    </reaction>
</comment>
<sequence length="223" mass="23290">MTNNVAKMIDHTLLKADATKDQIEKICAEAKEYNFASVCVNPAWVKLSSNLLNGTEVKVCTVIGFPLGASTPETKAFETKNAIENGATEVDMVINIGALKSGDNELVERDIRAVVDAAKGKALTKVIIETCLLTEEEKVRACELSVKAGADFVKTSTGFSTGGATAEDISLMRKTVGPDIGVKASGGVRSAEDAQKMIDAGATRIGASSGAAIVNGLTSDSDY</sequence>
<comment type="subcellular location">
    <subcellularLocation>
        <location evidence="7">Cytoplasm</location>
    </subcellularLocation>
</comment>
<evidence type="ECO:0000256" key="1">
    <source>
        <dbReference type="ARBA" id="ARBA00010936"/>
    </source>
</evidence>
<dbReference type="PANTHER" id="PTHR10889:SF1">
    <property type="entry name" value="DEOXYRIBOSE-PHOSPHATE ALDOLASE"/>
    <property type="match status" value="1"/>
</dbReference>
<dbReference type="Gene3D" id="3.20.20.70">
    <property type="entry name" value="Aldolase class I"/>
    <property type="match status" value="1"/>
</dbReference>